<dbReference type="PANTHER" id="PTHR36195">
    <property type="entry name" value="DOMAIN PROTEIN, PUTATIVE (AFU_ORTHOLOGUE AFUA_5G01990)-RELATED-RELATED"/>
    <property type="match status" value="1"/>
</dbReference>
<keyword evidence="3" id="KW-1185">Reference proteome</keyword>
<evidence type="ECO:0000313" key="3">
    <source>
        <dbReference type="Proteomes" id="UP000799757"/>
    </source>
</evidence>
<dbReference type="AlphaFoldDB" id="A0A6A6WSZ9"/>
<feature type="chain" id="PRO_5025565609" description="BYS1 domain protein" evidence="1">
    <location>
        <begin position="21"/>
        <end position="153"/>
    </location>
</feature>
<dbReference type="OrthoDB" id="3682664at2759"/>
<organism evidence="2 3">
    <name type="scientific">Melanomma pulvis-pyrius CBS 109.77</name>
    <dbReference type="NCBI Taxonomy" id="1314802"/>
    <lineage>
        <taxon>Eukaryota</taxon>
        <taxon>Fungi</taxon>
        <taxon>Dikarya</taxon>
        <taxon>Ascomycota</taxon>
        <taxon>Pezizomycotina</taxon>
        <taxon>Dothideomycetes</taxon>
        <taxon>Pleosporomycetidae</taxon>
        <taxon>Pleosporales</taxon>
        <taxon>Melanommataceae</taxon>
        <taxon>Melanomma</taxon>
    </lineage>
</organism>
<dbReference type="InterPro" id="IPR037176">
    <property type="entry name" value="Osmotin/thaumatin-like_sf"/>
</dbReference>
<accession>A0A6A6WSZ9</accession>
<evidence type="ECO:0000256" key="1">
    <source>
        <dbReference type="SAM" id="SignalP"/>
    </source>
</evidence>
<protein>
    <recommendedName>
        <fullName evidence="4">BYS1 domain protein</fullName>
    </recommendedName>
</protein>
<reference evidence="2" key="1">
    <citation type="journal article" date="2020" name="Stud. Mycol.">
        <title>101 Dothideomycetes genomes: a test case for predicting lifestyles and emergence of pathogens.</title>
        <authorList>
            <person name="Haridas S."/>
            <person name="Albert R."/>
            <person name="Binder M."/>
            <person name="Bloem J."/>
            <person name="Labutti K."/>
            <person name="Salamov A."/>
            <person name="Andreopoulos B."/>
            <person name="Baker S."/>
            <person name="Barry K."/>
            <person name="Bills G."/>
            <person name="Bluhm B."/>
            <person name="Cannon C."/>
            <person name="Castanera R."/>
            <person name="Culley D."/>
            <person name="Daum C."/>
            <person name="Ezra D."/>
            <person name="Gonzalez J."/>
            <person name="Henrissat B."/>
            <person name="Kuo A."/>
            <person name="Liang C."/>
            <person name="Lipzen A."/>
            <person name="Lutzoni F."/>
            <person name="Magnuson J."/>
            <person name="Mondo S."/>
            <person name="Nolan M."/>
            <person name="Ohm R."/>
            <person name="Pangilinan J."/>
            <person name="Park H.-J."/>
            <person name="Ramirez L."/>
            <person name="Alfaro M."/>
            <person name="Sun H."/>
            <person name="Tritt A."/>
            <person name="Yoshinaga Y."/>
            <person name="Zwiers L.-H."/>
            <person name="Turgeon B."/>
            <person name="Goodwin S."/>
            <person name="Spatafora J."/>
            <person name="Crous P."/>
            <person name="Grigoriev I."/>
        </authorList>
    </citation>
    <scope>NUCLEOTIDE SEQUENCE</scope>
    <source>
        <strain evidence="2">CBS 109.77</strain>
    </source>
</reference>
<proteinExistence type="predicted"/>
<keyword evidence="1" id="KW-0732">Signal</keyword>
<dbReference type="Pfam" id="PF04681">
    <property type="entry name" value="Bys1"/>
    <property type="match status" value="1"/>
</dbReference>
<dbReference type="EMBL" id="MU002368">
    <property type="protein sequence ID" value="KAF2787048.1"/>
    <property type="molecule type" value="Genomic_DNA"/>
</dbReference>
<evidence type="ECO:0008006" key="4">
    <source>
        <dbReference type="Google" id="ProtNLM"/>
    </source>
</evidence>
<evidence type="ECO:0000313" key="2">
    <source>
        <dbReference type="EMBL" id="KAF2787048.1"/>
    </source>
</evidence>
<feature type="signal peptide" evidence="1">
    <location>
        <begin position="1"/>
        <end position="20"/>
    </location>
</feature>
<dbReference type="SUPFAM" id="SSF49870">
    <property type="entry name" value="Osmotin, thaumatin-like protein"/>
    <property type="match status" value="1"/>
</dbReference>
<dbReference type="PANTHER" id="PTHR36195:SF4">
    <property type="entry name" value="DOMAIN PROTEIN, PUTATIVE (AFU_ORTHOLOGUE AFUA_5G01990)-RELATED"/>
    <property type="match status" value="1"/>
</dbReference>
<dbReference type="InterPro" id="IPR006771">
    <property type="entry name" value="CetA-like"/>
</dbReference>
<sequence>MFAKSLLLTLALAATTLATGQSIIKNKCGFPVWITSVDHEPHPTISLAAGGTWSEPQRYDPATGISIKIGTYEGALYTGGPIIQFAYTAYPPPYIYYDISTSYGYDPKFIGEIIDLSGSATGAPEIVWNGGPESNQNTKAYAGDTDLILTLCA</sequence>
<gene>
    <name evidence="2" type="ORF">K505DRAFT_288623</name>
</gene>
<name>A0A6A6WSZ9_9PLEO</name>
<dbReference type="Proteomes" id="UP000799757">
    <property type="component" value="Unassembled WGS sequence"/>
</dbReference>